<organism evidence="6">
    <name type="scientific">Trichodesmium erythraeum (strain IMS101)</name>
    <dbReference type="NCBI Taxonomy" id="203124"/>
    <lineage>
        <taxon>Bacteria</taxon>
        <taxon>Bacillati</taxon>
        <taxon>Cyanobacteriota</taxon>
        <taxon>Cyanophyceae</taxon>
        <taxon>Oscillatoriophycideae</taxon>
        <taxon>Oscillatoriales</taxon>
        <taxon>Microcoleaceae</taxon>
        <taxon>Trichodesmium</taxon>
    </lineage>
</organism>
<dbReference type="SUPFAM" id="SSF53850">
    <property type="entry name" value="Periplasmic binding protein-like II"/>
    <property type="match status" value="1"/>
</dbReference>
<dbReference type="PROSITE" id="PS51257">
    <property type="entry name" value="PROKAR_LIPOPROTEIN"/>
    <property type="match status" value="1"/>
</dbReference>
<evidence type="ECO:0000256" key="1">
    <source>
        <dbReference type="ARBA" id="ARBA00005695"/>
    </source>
</evidence>
<dbReference type="PANTHER" id="PTHR30290">
    <property type="entry name" value="PERIPLASMIC BINDING COMPONENT OF ABC TRANSPORTER"/>
    <property type="match status" value="1"/>
</dbReference>
<dbReference type="PANTHER" id="PTHR30290:SF9">
    <property type="entry name" value="OLIGOPEPTIDE-BINDING PROTEIN APPA"/>
    <property type="match status" value="1"/>
</dbReference>
<dbReference type="Gene3D" id="3.10.105.10">
    <property type="entry name" value="Dipeptide-binding Protein, Domain 3"/>
    <property type="match status" value="1"/>
</dbReference>
<dbReference type="Pfam" id="PF00496">
    <property type="entry name" value="SBP_bac_5"/>
    <property type="match status" value="1"/>
</dbReference>
<dbReference type="GO" id="GO:1904680">
    <property type="term" value="F:peptide transmembrane transporter activity"/>
    <property type="evidence" value="ECO:0007669"/>
    <property type="project" value="TreeGrafter"/>
</dbReference>
<dbReference type="GO" id="GO:0042597">
    <property type="term" value="C:periplasmic space"/>
    <property type="evidence" value="ECO:0007669"/>
    <property type="project" value="UniProtKB-ARBA"/>
</dbReference>
<evidence type="ECO:0000256" key="2">
    <source>
        <dbReference type="ARBA" id="ARBA00022448"/>
    </source>
</evidence>
<dbReference type="Gene3D" id="3.40.190.10">
    <property type="entry name" value="Periplasmic binding protein-like II"/>
    <property type="match status" value="1"/>
</dbReference>
<evidence type="ECO:0000256" key="3">
    <source>
        <dbReference type="ARBA" id="ARBA00022729"/>
    </source>
</evidence>
<dbReference type="InterPro" id="IPR030678">
    <property type="entry name" value="Peptide/Ni-bd"/>
</dbReference>
<evidence type="ECO:0000313" key="6">
    <source>
        <dbReference type="EMBL" id="ABG51175.1"/>
    </source>
</evidence>
<reference evidence="6" key="1">
    <citation type="submission" date="2006-06" db="EMBL/GenBank/DDBJ databases">
        <title>Complete sequence of Trichodesmium erythraeum IMS101.</title>
        <authorList>
            <consortium name="US DOE Joint Genome Institute"/>
            <person name="Copeland A."/>
            <person name="Lucas S."/>
            <person name="Lapidus A."/>
            <person name="Barry K."/>
            <person name="Detter J.C."/>
            <person name="Glavina del Rio T."/>
            <person name="Hammon N."/>
            <person name="Israni S."/>
            <person name="Dalin E."/>
            <person name="Tice H."/>
            <person name="Pitluck S."/>
            <person name="Kiss H."/>
            <person name="Munk A.C."/>
            <person name="Brettin T."/>
            <person name="Bruce D."/>
            <person name="Han C."/>
            <person name="Tapia R."/>
            <person name="Gilna P."/>
            <person name="Schmutz J."/>
            <person name="Larimer F."/>
            <person name="Land M."/>
            <person name="Hauser L."/>
            <person name="Kyrpides N."/>
            <person name="Kim E."/>
            <person name="Richardson P."/>
        </authorList>
    </citation>
    <scope>NUCLEOTIDE SEQUENCE [LARGE SCALE GENOMIC DNA]</scope>
    <source>
        <strain evidence="6">IMS101</strain>
    </source>
</reference>
<dbReference type="CDD" id="cd00995">
    <property type="entry name" value="PBP2_NikA_DppA_OppA_like"/>
    <property type="match status" value="1"/>
</dbReference>
<evidence type="ECO:0000259" key="5">
    <source>
        <dbReference type="Pfam" id="PF00496"/>
    </source>
</evidence>
<feature type="region of interest" description="Disordered" evidence="4">
    <location>
        <begin position="548"/>
        <end position="607"/>
    </location>
</feature>
<dbReference type="GO" id="GO:0043190">
    <property type="term" value="C:ATP-binding cassette (ABC) transporter complex"/>
    <property type="evidence" value="ECO:0007669"/>
    <property type="project" value="InterPro"/>
</dbReference>
<dbReference type="InterPro" id="IPR000914">
    <property type="entry name" value="SBP_5_dom"/>
</dbReference>
<dbReference type="PIRSF" id="PIRSF002741">
    <property type="entry name" value="MppA"/>
    <property type="match status" value="1"/>
</dbReference>
<accession>Q113Z9</accession>
<dbReference type="AlphaFoldDB" id="Q113Z9"/>
<dbReference type="InterPro" id="IPR039424">
    <property type="entry name" value="SBP_5"/>
</dbReference>
<protein>
    <submittedName>
        <fullName evidence="6">Extracellular solute-binding protein, family 5</fullName>
    </submittedName>
</protein>
<dbReference type="OrthoDB" id="9796817at2"/>
<feature type="compositionally biased region" description="Basic and acidic residues" evidence="4">
    <location>
        <begin position="590"/>
        <end position="599"/>
    </location>
</feature>
<keyword evidence="3" id="KW-0732">Signal</keyword>
<gene>
    <name evidence="6" type="ordered locus">Tery_1920</name>
</gene>
<keyword evidence="2" id="KW-0813">Transport</keyword>
<comment type="similarity">
    <text evidence="1">Belongs to the bacterial solute-binding protein 5 family.</text>
</comment>
<dbReference type="EMBL" id="CP000393">
    <property type="protein sequence ID" value="ABG51175.1"/>
    <property type="molecule type" value="Genomic_DNA"/>
</dbReference>
<dbReference type="HOGENOM" id="CLU_017028_7_3_3"/>
<feature type="domain" description="Solute-binding protein family 5" evidence="5">
    <location>
        <begin position="94"/>
        <end position="462"/>
    </location>
</feature>
<dbReference type="eggNOG" id="COG0747">
    <property type="taxonomic scope" value="Bacteria"/>
</dbReference>
<feature type="compositionally biased region" description="Basic and acidic residues" evidence="4">
    <location>
        <begin position="558"/>
        <end position="583"/>
    </location>
</feature>
<name>Q113Z9_TRIEI</name>
<sequence>MSSLNKLIQKFTHHKNWPFRLIILTIASIAIACNNIKTPTTTSETLTAPETDTLVWARYKDSDTLDPHKTTSPLSRQIIDQIYDTLLTFDDQGKIQPNLAKEWSVNDNGQEYTFKLNENIKCHDGKTFNANAVKFTIDRAIDPETENNIKDSWGPIETVEVVDDLTVKVKMTEPFSPFPRFLADPYSSMICPSAIKTYNNKFGIDGVIGTGPFEFVEWTQGEQLVLKANPNYKNYGRPVENSGTPYIKKLVIKTIPEIEARLAGINSGKIHLTEPPIAEISNLKQDSNLKLYTAKNTGQIVFLEFVTSRAPFNKKKARQAIAYGIDVKKATEEILANLAKPAECPIVNVMFPNDGKLCSEFSIKPDPEKAKTLLKELGYSKDKPLEVTLLTWKGGNREKILENFQTQLKVVGIKANLETMDIGSLNARIKQENSQAEGRGVIDMMGWSWYDPDFLYKLWHSPGWMGGYHSDELDKLLTEMRTATNSKEQQEKVVAVQKYLLNNAVMVPLYSPGWMWNYVSSLNVEGFNIGAFNRPLFNDIKLSTTTEKKEGFQSPASSEKEVVEEKINSEKNIKNKDSVSEKEVIEEEVNSEKNIKNKDSVASPENE</sequence>
<evidence type="ECO:0000256" key="4">
    <source>
        <dbReference type="SAM" id="MobiDB-lite"/>
    </source>
</evidence>
<dbReference type="KEGG" id="ter:Tery_1920"/>
<proteinExistence type="inferred from homology"/>
<dbReference type="GO" id="GO:0015833">
    <property type="term" value="P:peptide transport"/>
    <property type="evidence" value="ECO:0007669"/>
    <property type="project" value="TreeGrafter"/>
</dbReference>
<dbReference type="STRING" id="203124.Tery_1920"/>